<protein>
    <submittedName>
        <fullName evidence="1">Uncharacterized protein</fullName>
    </submittedName>
</protein>
<dbReference type="Proteomes" id="UP000247807">
    <property type="component" value="Unassembled WGS sequence"/>
</dbReference>
<organism evidence="1 2">
    <name type="scientific">Prochlorococcus marinus XMU1408</name>
    <dbReference type="NCBI Taxonomy" id="2213228"/>
    <lineage>
        <taxon>Bacteria</taxon>
        <taxon>Bacillati</taxon>
        <taxon>Cyanobacteriota</taxon>
        <taxon>Cyanophyceae</taxon>
        <taxon>Synechococcales</taxon>
        <taxon>Prochlorococcaceae</taxon>
        <taxon>Prochlorococcus</taxon>
    </lineage>
</organism>
<comment type="caution">
    <text evidence="1">The sequence shown here is derived from an EMBL/GenBank/DDBJ whole genome shotgun (WGS) entry which is preliminary data.</text>
</comment>
<evidence type="ECO:0000313" key="1">
    <source>
        <dbReference type="EMBL" id="PYE01165.1"/>
    </source>
</evidence>
<name>A0A318QXB8_PROMR</name>
<sequence>MQINIINPFVGKVIQLDPLEIMAFDNFPPLLPRVKIFSFGKVSRTFSTLFISMNLLSSLR</sequence>
<gene>
    <name evidence="1" type="ORF">DNJ73_06985</name>
</gene>
<dbReference type="AlphaFoldDB" id="A0A318QXB8"/>
<dbReference type="EMBL" id="QJUE01000005">
    <property type="protein sequence ID" value="PYE01165.1"/>
    <property type="molecule type" value="Genomic_DNA"/>
</dbReference>
<evidence type="ECO:0000313" key="2">
    <source>
        <dbReference type="Proteomes" id="UP000247807"/>
    </source>
</evidence>
<reference evidence="1 2" key="1">
    <citation type="journal article" date="2018" name="Appl. Environ. Microbiol.">
        <title>Genome rearrangement shapes Prochlorococcus ecological adaptation.</title>
        <authorList>
            <person name="Yan W."/>
            <person name="Wei S."/>
            <person name="Wang Q."/>
            <person name="Xiao X."/>
            <person name="Zeng Q."/>
            <person name="Jiao N."/>
            <person name="Zhang R."/>
        </authorList>
    </citation>
    <scope>NUCLEOTIDE SEQUENCE [LARGE SCALE GENOMIC DNA]</scope>
    <source>
        <strain evidence="1 2">XMU1408</strain>
    </source>
</reference>
<proteinExistence type="predicted"/>
<accession>A0A318QXB8</accession>